<gene>
    <name evidence="1" type="ORF">UFOPK2579_00577</name>
</gene>
<evidence type="ECO:0000313" key="1">
    <source>
        <dbReference type="EMBL" id="CAB4693953.1"/>
    </source>
</evidence>
<name>A0A6J6PB75_9ZZZZ</name>
<dbReference type="AlphaFoldDB" id="A0A6J6PB75"/>
<proteinExistence type="predicted"/>
<accession>A0A6J6PB75</accession>
<reference evidence="1" key="1">
    <citation type="submission" date="2020-05" db="EMBL/GenBank/DDBJ databases">
        <authorList>
            <person name="Chiriac C."/>
            <person name="Salcher M."/>
            <person name="Ghai R."/>
            <person name="Kavagutti S V."/>
        </authorList>
    </citation>
    <scope>NUCLEOTIDE SEQUENCE</scope>
</reference>
<sequence length="216" mass="22167">MVAGVAALLLVVVAAVLLVRAGEDESTTPRSGQPTAKPSLSTTSLAAYDTTDVVVARADFCPAISQEQAELALGEEVAEAESYANGDRAEVAPGVTDVAHEYACTWRGTAHSIARGWVFAPPVTPERARELADAAAAPRGCRTIRDAPAFGSVSTGVLCRTGPVKRVVFQGLFGDAWLSCALTRPRSTSGAEVEAAAGQWCVAVARAASSGPLDAG</sequence>
<dbReference type="EMBL" id="CAEZXR010000048">
    <property type="protein sequence ID" value="CAB4693953.1"/>
    <property type="molecule type" value="Genomic_DNA"/>
</dbReference>
<protein>
    <submittedName>
        <fullName evidence="1">Unannotated protein</fullName>
    </submittedName>
</protein>
<organism evidence="1">
    <name type="scientific">freshwater metagenome</name>
    <dbReference type="NCBI Taxonomy" id="449393"/>
    <lineage>
        <taxon>unclassified sequences</taxon>
        <taxon>metagenomes</taxon>
        <taxon>ecological metagenomes</taxon>
    </lineage>
</organism>